<feature type="transmembrane region" description="Helical" evidence="5">
    <location>
        <begin position="229"/>
        <end position="249"/>
    </location>
</feature>
<keyword evidence="8" id="KW-1185">Reference proteome</keyword>
<evidence type="ECO:0000256" key="4">
    <source>
        <dbReference type="ARBA" id="ARBA00023136"/>
    </source>
</evidence>
<dbReference type="PANTHER" id="PTHR24002">
    <property type="entry name" value="SOLUTE CARRIER FAMILY 22 MEMBER 18"/>
    <property type="match status" value="1"/>
</dbReference>
<evidence type="ECO:0000259" key="6">
    <source>
        <dbReference type="PROSITE" id="PS50850"/>
    </source>
</evidence>
<dbReference type="SUPFAM" id="SSF103473">
    <property type="entry name" value="MFS general substrate transporter"/>
    <property type="match status" value="1"/>
</dbReference>
<feature type="transmembrane region" description="Helical" evidence="5">
    <location>
        <begin position="293"/>
        <end position="313"/>
    </location>
</feature>
<keyword evidence="3 5" id="KW-1133">Transmembrane helix</keyword>
<dbReference type="CDD" id="cd17390">
    <property type="entry name" value="MFS_MFSD9"/>
    <property type="match status" value="1"/>
</dbReference>
<dbReference type="KEGG" id="bmor:101739981"/>
<feature type="transmembrane region" description="Helical" evidence="5">
    <location>
        <begin position="70"/>
        <end position="97"/>
    </location>
</feature>
<name>A0A8R1WK46_BOMMO</name>
<reference evidence="7" key="2">
    <citation type="submission" date="2022-06" db="UniProtKB">
        <authorList>
            <consortium name="EnsemblMetazoa"/>
        </authorList>
    </citation>
    <scope>IDENTIFICATION</scope>
    <source>
        <strain evidence="7">p50T (Dazao)</strain>
    </source>
</reference>
<dbReference type="InterPro" id="IPR020846">
    <property type="entry name" value="MFS_dom"/>
</dbReference>
<proteinExistence type="predicted"/>
<evidence type="ECO:0000256" key="3">
    <source>
        <dbReference type="ARBA" id="ARBA00022989"/>
    </source>
</evidence>
<organism evidence="7 8">
    <name type="scientific">Bombyx mori</name>
    <name type="common">Silk moth</name>
    <dbReference type="NCBI Taxonomy" id="7091"/>
    <lineage>
        <taxon>Eukaryota</taxon>
        <taxon>Metazoa</taxon>
        <taxon>Ecdysozoa</taxon>
        <taxon>Arthropoda</taxon>
        <taxon>Hexapoda</taxon>
        <taxon>Insecta</taxon>
        <taxon>Pterygota</taxon>
        <taxon>Neoptera</taxon>
        <taxon>Endopterygota</taxon>
        <taxon>Lepidoptera</taxon>
        <taxon>Glossata</taxon>
        <taxon>Ditrysia</taxon>
        <taxon>Bombycoidea</taxon>
        <taxon>Bombycidae</taxon>
        <taxon>Bombycinae</taxon>
        <taxon>Bombyx</taxon>
    </lineage>
</organism>
<dbReference type="Gene3D" id="1.20.1250.20">
    <property type="entry name" value="MFS general substrate transporter like domains"/>
    <property type="match status" value="1"/>
</dbReference>
<evidence type="ECO:0000313" key="7">
    <source>
        <dbReference type="EnsemblMetazoa" id="XP_004931109.1"/>
    </source>
</evidence>
<dbReference type="GO" id="GO:0022857">
    <property type="term" value="F:transmembrane transporter activity"/>
    <property type="evidence" value="ECO:0007669"/>
    <property type="project" value="InterPro"/>
</dbReference>
<feature type="transmembrane region" description="Helical" evidence="5">
    <location>
        <begin position="157"/>
        <end position="181"/>
    </location>
</feature>
<dbReference type="PRINTS" id="PR01035">
    <property type="entry name" value="TCRTETA"/>
</dbReference>
<feature type="transmembrane region" description="Helical" evidence="5">
    <location>
        <begin position="6"/>
        <end position="26"/>
    </location>
</feature>
<dbReference type="PANTHER" id="PTHR24002:SF3">
    <property type="entry name" value="SOLUTE CARRIER FAMILY 22 MEMBER 18"/>
    <property type="match status" value="1"/>
</dbReference>
<comment type="subcellular location">
    <subcellularLocation>
        <location evidence="1">Membrane</location>
        <topology evidence="1">Multi-pass membrane protein</topology>
    </subcellularLocation>
</comment>
<feature type="domain" description="Major facilitator superfamily (MFS) profile" evidence="6">
    <location>
        <begin position="4"/>
        <end position="408"/>
    </location>
</feature>
<dbReference type="RefSeq" id="XP_004931109.1">
    <property type="nucleotide sequence ID" value="XM_004931052.5"/>
</dbReference>
<dbReference type="OrthoDB" id="440553at2759"/>
<dbReference type="PROSITE" id="PS50850">
    <property type="entry name" value="MFS"/>
    <property type="match status" value="1"/>
</dbReference>
<keyword evidence="2 5" id="KW-0812">Transmembrane</keyword>
<evidence type="ECO:0000256" key="2">
    <source>
        <dbReference type="ARBA" id="ARBA00022692"/>
    </source>
</evidence>
<feature type="transmembrane region" description="Helical" evidence="5">
    <location>
        <begin position="384"/>
        <end position="403"/>
    </location>
</feature>
<protein>
    <recommendedName>
        <fullName evidence="6">Major facilitator superfamily (MFS) profile domain-containing protein</fullName>
    </recommendedName>
</protein>
<evidence type="ECO:0000256" key="1">
    <source>
        <dbReference type="ARBA" id="ARBA00004141"/>
    </source>
</evidence>
<dbReference type="GO" id="GO:0005635">
    <property type="term" value="C:nuclear envelope"/>
    <property type="evidence" value="ECO:0007669"/>
    <property type="project" value="TreeGrafter"/>
</dbReference>
<dbReference type="Pfam" id="PF07690">
    <property type="entry name" value="MFS_1"/>
    <property type="match status" value="1"/>
</dbReference>
<dbReference type="InterPro" id="IPR036259">
    <property type="entry name" value="MFS_trans_sf"/>
</dbReference>
<feature type="transmembrane region" description="Helical" evidence="5">
    <location>
        <begin position="261"/>
        <end position="281"/>
    </location>
</feature>
<feature type="transmembrane region" description="Helical" evidence="5">
    <location>
        <begin position="38"/>
        <end position="58"/>
    </location>
</feature>
<dbReference type="Proteomes" id="UP000005204">
    <property type="component" value="Unassembled WGS sequence"/>
</dbReference>
<dbReference type="GeneID" id="101739981"/>
<sequence>MPFEICLLQAISFLDLLAVGLIIPLVPGHVRKMGANHIYVGLLGSIYAGFQLGSGPLIGSLSDLKGRRTILILTLLICSVAYTVLGLTSSILVILLLRGVLGFFKQTQMLAKALVPDYENNEQKQAEIYGKMAAISGVGITLGPMIGGHIMEDNPNGAFMFIAFIVGICFIFNAALVCFLPKPKHSKKPSKRNKTKDVLSENLVLSLFNSFKQSFVVLYSINWSKYWDIFLYKALVGFAMGVYYSNYALYLKTTYDLSPKYVGYVISFQGVMGSISSYFIGYINSFYKKDVDYSLRSLHVFLLLSISLTGLIVSINVYNYVIWLIPLAMGNAVSRLVTLEMVLKRSDGDHRGTLIGASNSVRSLSGVVAPMVAGFTGQFLGVSYVIYASLAPTVLGLVMSYHYRTKRKVD</sequence>
<dbReference type="AlphaFoldDB" id="A0A8R1WK46"/>
<evidence type="ECO:0000313" key="8">
    <source>
        <dbReference type="Proteomes" id="UP000005204"/>
    </source>
</evidence>
<dbReference type="EnsemblMetazoa" id="XM_004931052.4">
    <property type="protein sequence ID" value="XP_004931109.1"/>
    <property type="gene ID" value="LOC101739981"/>
</dbReference>
<dbReference type="SMR" id="A0A8R1WK46"/>
<reference evidence="8" key="1">
    <citation type="journal article" date="2008" name="Insect Biochem. Mol. Biol.">
        <title>The genome of a lepidopteran model insect, the silkworm Bombyx mori.</title>
        <authorList>
            <consortium name="International Silkworm Genome Consortium"/>
        </authorList>
    </citation>
    <scope>NUCLEOTIDE SEQUENCE [LARGE SCALE GENOMIC DNA]</scope>
    <source>
        <strain evidence="8">p50T</strain>
    </source>
</reference>
<dbReference type="InterPro" id="IPR011701">
    <property type="entry name" value="MFS"/>
</dbReference>
<dbReference type="GO" id="GO:0016020">
    <property type="term" value="C:membrane"/>
    <property type="evidence" value="ECO:0007669"/>
    <property type="project" value="UniProtKB-SubCell"/>
</dbReference>
<dbReference type="InterPro" id="IPR001958">
    <property type="entry name" value="Tet-R_TetA/multi-R_MdtG-like"/>
</dbReference>
<keyword evidence="4 5" id="KW-0472">Membrane</keyword>
<evidence type="ECO:0000256" key="5">
    <source>
        <dbReference type="SAM" id="Phobius"/>
    </source>
</evidence>
<accession>A0A8R1WK46</accession>